<evidence type="ECO:0000313" key="3">
    <source>
        <dbReference type="Proteomes" id="UP001311915"/>
    </source>
</evidence>
<reference evidence="2 3" key="1">
    <citation type="submission" date="2023-10" db="EMBL/GenBank/DDBJ databases">
        <title>Genome-Wide Identification Analysis in wild type Solanum Pinnatisectum Reveals Some Genes Defensing Phytophthora Infestans.</title>
        <authorList>
            <person name="Sun C."/>
        </authorList>
    </citation>
    <scope>NUCLEOTIDE SEQUENCE [LARGE SCALE GENOMIC DNA]</scope>
    <source>
        <strain evidence="2">LQN</strain>
        <tissue evidence="2">Leaf</tissue>
    </source>
</reference>
<dbReference type="Proteomes" id="UP001311915">
    <property type="component" value="Unassembled WGS sequence"/>
</dbReference>
<gene>
    <name evidence="2" type="ORF">R3W88_019844</name>
</gene>
<feature type="chain" id="PRO_5043799051" evidence="1">
    <location>
        <begin position="35"/>
        <end position="90"/>
    </location>
</feature>
<protein>
    <submittedName>
        <fullName evidence="2">Uncharacterized protein</fullName>
    </submittedName>
</protein>
<keyword evidence="3" id="KW-1185">Reference proteome</keyword>
<keyword evidence="1" id="KW-0732">Signal</keyword>
<proteinExistence type="predicted"/>
<dbReference type="AlphaFoldDB" id="A0AAV9KPF2"/>
<evidence type="ECO:0000313" key="2">
    <source>
        <dbReference type="EMBL" id="KAK4713937.1"/>
    </source>
</evidence>
<sequence>MAYSPNSKTLHYFSSWKFICFFLTLSLVLDHGSACPPTASRMPRRLKEEASRMFSEPSDEKKEFLKSTKLFDMLPKGVPIPPSAPSERCN</sequence>
<evidence type="ECO:0000256" key="1">
    <source>
        <dbReference type="SAM" id="SignalP"/>
    </source>
</evidence>
<dbReference type="EMBL" id="JAWPEI010000010">
    <property type="protein sequence ID" value="KAK4713937.1"/>
    <property type="molecule type" value="Genomic_DNA"/>
</dbReference>
<organism evidence="2 3">
    <name type="scientific">Solanum pinnatisectum</name>
    <name type="common">tansyleaf nightshade</name>
    <dbReference type="NCBI Taxonomy" id="50273"/>
    <lineage>
        <taxon>Eukaryota</taxon>
        <taxon>Viridiplantae</taxon>
        <taxon>Streptophyta</taxon>
        <taxon>Embryophyta</taxon>
        <taxon>Tracheophyta</taxon>
        <taxon>Spermatophyta</taxon>
        <taxon>Magnoliopsida</taxon>
        <taxon>eudicotyledons</taxon>
        <taxon>Gunneridae</taxon>
        <taxon>Pentapetalae</taxon>
        <taxon>asterids</taxon>
        <taxon>lamiids</taxon>
        <taxon>Solanales</taxon>
        <taxon>Solanaceae</taxon>
        <taxon>Solanoideae</taxon>
        <taxon>Solaneae</taxon>
        <taxon>Solanum</taxon>
    </lineage>
</organism>
<comment type="caution">
    <text evidence="2">The sequence shown here is derived from an EMBL/GenBank/DDBJ whole genome shotgun (WGS) entry which is preliminary data.</text>
</comment>
<feature type="signal peptide" evidence="1">
    <location>
        <begin position="1"/>
        <end position="34"/>
    </location>
</feature>
<name>A0AAV9KPF2_9SOLN</name>
<accession>A0AAV9KPF2</accession>